<feature type="compositionally biased region" description="Polar residues" evidence="1">
    <location>
        <begin position="51"/>
        <end position="68"/>
    </location>
</feature>
<accession>A0A0U1LTR9</accession>
<feature type="compositionally biased region" description="Basic and acidic residues" evidence="1">
    <location>
        <begin position="91"/>
        <end position="107"/>
    </location>
</feature>
<evidence type="ECO:0000313" key="3">
    <source>
        <dbReference type="Proteomes" id="UP000054383"/>
    </source>
</evidence>
<protein>
    <submittedName>
        <fullName evidence="2">Uncharacterized protein</fullName>
    </submittedName>
</protein>
<organism evidence="2 3">
    <name type="scientific">Talaromyces islandicus</name>
    <name type="common">Penicillium islandicum</name>
    <dbReference type="NCBI Taxonomy" id="28573"/>
    <lineage>
        <taxon>Eukaryota</taxon>
        <taxon>Fungi</taxon>
        <taxon>Dikarya</taxon>
        <taxon>Ascomycota</taxon>
        <taxon>Pezizomycotina</taxon>
        <taxon>Eurotiomycetes</taxon>
        <taxon>Eurotiomycetidae</taxon>
        <taxon>Eurotiales</taxon>
        <taxon>Trichocomaceae</taxon>
        <taxon>Talaromyces</taxon>
        <taxon>Talaromyces sect. Islandici</taxon>
    </lineage>
</organism>
<reference evidence="2 3" key="1">
    <citation type="submission" date="2015-04" db="EMBL/GenBank/DDBJ databases">
        <authorList>
            <person name="Syromyatnikov M.Y."/>
            <person name="Popov V.N."/>
        </authorList>
    </citation>
    <scope>NUCLEOTIDE SEQUENCE [LARGE SCALE GENOMIC DNA]</scope>
    <source>
        <strain evidence="2">WF-38-12</strain>
    </source>
</reference>
<evidence type="ECO:0000256" key="1">
    <source>
        <dbReference type="SAM" id="MobiDB-lite"/>
    </source>
</evidence>
<keyword evidence="3" id="KW-1185">Reference proteome</keyword>
<gene>
    <name evidence="2" type="ORF">PISL3812_02993</name>
</gene>
<sequence>MQKRQQRDEVECLFCWCCVGMHCGVWRGTRIQTPCGRVGEAYKTRHAAATPGSQTQADGAEQQPSTGNYRGEHAGDELGVPAMADALVRASLRDGNDAEGKGDQGQK</sequence>
<evidence type="ECO:0000313" key="2">
    <source>
        <dbReference type="EMBL" id="CRG85990.1"/>
    </source>
</evidence>
<feature type="region of interest" description="Disordered" evidence="1">
    <location>
        <begin position="46"/>
        <end position="107"/>
    </location>
</feature>
<name>A0A0U1LTR9_TALIS</name>
<dbReference type="Proteomes" id="UP000054383">
    <property type="component" value="Unassembled WGS sequence"/>
</dbReference>
<proteinExistence type="predicted"/>
<dbReference type="EMBL" id="CVMT01000002">
    <property type="protein sequence ID" value="CRG85990.1"/>
    <property type="molecule type" value="Genomic_DNA"/>
</dbReference>
<dbReference type="AlphaFoldDB" id="A0A0U1LTR9"/>